<name>A0A1Y1XEU2_9FUNG</name>
<accession>A0A1Y1XEU2</accession>
<sequence>MYYNTTLILILFLLYIYFVKSIHLNSIVFEYYDLGLYTQLTKDFNDYSIKNNLNITLELTVFSQTNSTVLTNGDRVTIQTLLANKSKRYDIYLYILTHIPEYGEHLMDLKEYVSPDIIKLYSTEIFNETCYYNDKIPVNFSFSVLYSNTKLLNKYNCTIPEIWEEFLNTLQIVLEEERKLNNTNLSGYTGLFGDDEGGSNTIYEMLYSYRKSVELPYPDLKSPEATNALDKDNDSIYGLIYFIILTTLSLLVVLSSFVIN</sequence>
<dbReference type="Proteomes" id="UP000193944">
    <property type="component" value="Unassembled WGS sequence"/>
</dbReference>
<evidence type="ECO:0000313" key="2">
    <source>
        <dbReference type="EMBL" id="ORX84269.1"/>
    </source>
</evidence>
<comment type="caution">
    <text evidence="2">The sequence shown here is derived from an EMBL/GenBank/DDBJ whole genome shotgun (WGS) entry which is preliminary data.</text>
</comment>
<gene>
    <name evidence="2" type="ORF">BCR32DRAFT_266405</name>
</gene>
<keyword evidence="3" id="KW-1185">Reference proteome</keyword>
<reference evidence="2 3" key="2">
    <citation type="submission" date="2016-08" db="EMBL/GenBank/DDBJ databases">
        <title>Pervasive Adenine N6-methylation of Active Genes in Fungi.</title>
        <authorList>
            <consortium name="DOE Joint Genome Institute"/>
            <person name="Mondo S.J."/>
            <person name="Dannebaum R.O."/>
            <person name="Kuo R.C."/>
            <person name="Labutti K."/>
            <person name="Haridas S."/>
            <person name="Kuo A."/>
            <person name="Salamov A."/>
            <person name="Ahrendt S.R."/>
            <person name="Lipzen A."/>
            <person name="Sullivan W."/>
            <person name="Andreopoulos W.B."/>
            <person name="Clum A."/>
            <person name="Lindquist E."/>
            <person name="Daum C."/>
            <person name="Ramamoorthy G.K."/>
            <person name="Gryganskyi A."/>
            <person name="Culley D."/>
            <person name="Magnuson J.K."/>
            <person name="James T.Y."/>
            <person name="O'Malley M.A."/>
            <person name="Stajich J.E."/>
            <person name="Spatafora J.W."/>
            <person name="Visel A."/>
            <person name="Grigoriev I.V."/>
        </authorList>
    </citation>
    <scope>NUCLEOTIDE SEQUENCE [LARGE SCALE GENOMIC DNA]</scope>
    <source>
        <strain evidence="2 3">S4</strain>
    </source>
</reference>
<keyword evidence="1" id="KW-1133">Transmembrane helix</keyword>
<dbReference type="AlphaFoldDB" id="A0A1Y1XEU2"/>
<dbReference type="OrthoDB" id="2157358at2759"/>
<keyword evidence="1" id="KW-0472">Membrane</keyword>
<dbReference type="SUPFAM" id="SSF53850">
    <property type="entry name" value="Periplasmic binding protein-like II"/>
    <property type="match status" value="1"/>
</dbReference>
<feature type="transmembrane region" description="Helical" evidence="1">
    <location>
        <begin position="236"/>
        <end position="259"/>
    </location>
</feature>
<organism evidence="2 3">
    <name type="scientific">Anaeromyces robustus</name>
    <dbReference type="NCBI Taxonomy" id="1754192"/>
    <lineage>
        <taxon>Eukaryota</taxon>
        <taxon>Fungi</taxon>
        <taxon>Fungi incertae sedis</taxon>
        <taxon>Chytridiomycota</taxon>
        <taxon>Chytridiomycota incertae sedis</taxon>
        <taxon>Neocallimastigomycetes</taxon>
        <taxon>Neocallimastigales</taxon>
        <taxon>Neocallimastigaceae</taxon>
        <taxon>Anaeromyces</taxon>
    </lineage>
</organism>
<keyword evidence="1" id="KW-0812">Transmembrane</keyword>
<reference evidence="2 3" key="1">
    <citation type="submission" date="2016-08" db="EMBL/GenBank/DDBJ databases">
        <title>A Parts List for Fungal Cellulosomes Revealed by Comparative Genomics.</title>
        <authorList>
            <consortium name="DOE Joint Genome Institute"/>
            <person name="Haitjema C.H."/>
            <person name="Gilmore S.P."/>
            <person name="Henske J.K."/>
            <person name="Solomon K.V."/>
            <person name="De Groot R."/>
            <person name="Kuo A."/>
            <person name="Mondo S.J."/>
            <person name="Salamov A.A."/>
            <person name="Labutti K."/>
            <person name="Zhao Z."/>
            <person name="Chiniquy J."/>
            <person name="Barry K."/>
            <person name="Brewer H.M."/>
            <person name="Purvine S.O."/>
            <person name="Wright A.T."/>
            <person name="Boxma B."/>
            <person name="Van Alen T."/>
            <person name="Hackstein J.H."/>
            <person name="Baker S.E."/>
            <person name="Grigoriev I.V."/>
            <person name="O'Malley M.A."/>
        </authorList>
    </citation>
    <scope>NUCLEOTIDE SEQUENCE [LARGE SCALE GENOMIC DNA]</scope>
    <source>
        <strain evidence="2 3">S4</strain>
    </source>
</reference>
<dbReference type="EMBL" id="MCFG01000055">
    <property type="protein sequence ID" value="ORX84269.1"/>
    <property type="molecule type" value="Genomic_DNA"/>
</dbReference>
<evidence type="ECO:0000313" key="3">
    <source>
        <dbReference type="Proteomes" id="UP000193944"/>
    </source>
</evidence>
<proteinExistence type="predicted"/>
<dbReference type="Gene3D" id="3.40.190.10">
    <property type="entry name" value="Periplasmic binding protein-like II"/>
    <property type="match status" value="2"/>
</dbReference>
<feature type="non-terminal residue" evidence="2">
    <location>
        <position position="260"/>
    </location>
</feature>
<protein>
    <submittedName>
        <fullName evidence="2">Uncharacterized protein</fullName>
    </submittedName>
</protein>
<evidence type="ECO:0000256" key="1">
    <source>
        <dbReference type="SAM" id="Phobius"/>
    </source>
</evidence>